<dbReference type="Gene3D" id="1.20.1250.20">
    <property type="entry name" value="MFS general substrate transporter like domains"/>
    <property type="match status" value="2"/>
</dbReference>
<evidence type="ECO:0000259" key="5">
    <source>
        <dbReference type="PROSITE" id="PS50850"/>
    </source>
</evidence>
<feature type="transmembrane region" description="Helical" evidence="4">
    <location>
        <begin position="143"/>
        <end position="163"/>
    </location>
</feature>
<feature type="transmembrane region" description="Helical" evidence="4">
    <location>
        <begin position="218"/>
        <end position="236"/>
    </location>
</feature>
<dbReference type="SUPFAM" id="SSF103473">
    <property type="entry name" value="MFS general substrate transporter"/>
    <property type="match status" value="1"/>
</dbReference>
<feature type="transmembrane region" description="Helical" evidence="4">
    <location>
        <begin position="303"/>
        <end position="326"/>
    </location>
</feature>
<dbReference type="InterPro" id="IPR036259">
    <property type="entry name" value="MFS_trans_sf"/>
</dbReference>
<feature type="transmembrane region" description="Helical" evidence="4">
    <location>
        <begin position="169"/>
        <end position="189"/>
    </location>
</feature>
<feature type="domain" description="Major facilitator superfamily (MFS) profile" evidence="5">
    <location>
        <begin position="11"/>
        <end position="391"/>
    </location>
</feature>
<dbReference type="Proteomes" id="UP001203058">
    <property type="component" value="Unassembled WGS sequence"/>
</dbReference>
<feature type="transmembrane region" description="Helical" evidence="4">
    <location>
        <begin position="338"/>
        <end position="360"/>
    </location>
</feature>
<evidence type="ECO:0000256" key="2">
    <source>
        <dbReference type="ARBA" id="ARBA00022989"/>
    </source>
</evidence>
<dbReference type="EMBL" id="JAKZHW010000001">
    <property type="protein sequence ID" value="MCH8614655.1"/>
    <property type="molecule type" value="Genomic_DNA"/>
</dbReference>
<sequence length="395" mass="42411">MKTDRPRLPRNVWILGFVSLLMDLSSEIYHALLPVFVTVTLGLPAVALGAIDGLAEATASFAKLVSGRLSDRSTWRKPWVMAGYGLAALSKPLFPIAQGAVELMGARFADRVGKGIRGSPRDAMIADETPPEIRGRAFGLRQALDTTGALLAPIAAIFLMWLLANNIRAVYWIAIVPAFLSFLLAWLALREPEQRVANGKASPLLRGFREIDPATRRLLAVGFLFTLARFSESFLILKGVEIGLSETLSPLTLVLFNLAYTVLAYPAGSLSDRISPKSILMVGMAVLIGADLILAWTTGYVALSIGVLLWGAHMALTQGVFARMIADSAPEHLRATSFGAFWFVTGVASLLASLGAGLLWDREGPSATFLMGALAAAVALAMLSLLQDPDRRPAR</sequence>
<dbReference type="InterPro" id="IPR011701">
    <property type="entry name" value="MFS"/>
</dbReference>
<evidence type="ECO:0000256" key="4">
    <source>
        <dbReference type="SAM" id="Phobius"/>
    </source>
</evidence>
<dbReference type="InterPro" id="IPR020846">
    <property type="entry name" value="MFS_dom"/>
</dbReference>
<evidence type="ECO:0000313" key="6">
    <source>
        <dbReference type="EMBL" id="MCH8614655.1"/>
    </source>
</evidence>
<evidence type="ECO:0000313" key="7">
    <source>
        <dbReference type="Proteomes" id="UP001203058"/>
    </source>
</evidence>
<feature type="transmembrane region" description="Helical" evidence="4">
    <location>
        <begin position="366"/>
        <end position="386"/>
    </location>
</feature>
<dbReference type="PANTHER" id="PTHR23518">
    <property type="entry name" value="C-METHYLTRANSFERASE"/>
    <property type="match status" value="1"/>
</dbReference>
<feature type="transmembrane region" description="Helical" evidence="4">
    <location>
        <begin position="248"/>
        <end position="267"/>
    </location>
</feature>
<dbReference type="RefSeq" id="WP_241445122.1">
    <property type="nucleotide sequence ID" value="NZ_JAKZHW010000001.1"/>
</dbReference>
<keyword evidence="1 4" id="KW-0812">Transmembrane</keyword>
<dbReference type="PANTHER" id="PTHR23518:SF2">
    <property type="entry name" value="MAJOR FACILITATOR SUPERFAMILY TRANSPORTER"/>
    <property type="match status" value="1"/>
</dbReference>
<feature type="transmembrane region" description="Helical" evidence="4">
    <location>
        <begin position="35"/>
        <end position="55"/>
    </location>
</feature>
<name>A0ABS9VI59_9SPHN</name>
<dbReference type="CDD" id="cd17370">
    <property type="entry name" value="MFS_MJ1317_like"/>
    <property type="match status" value="1"/>
</dbReference>
<gene>
    <name evidence="6" type="ORF">LZ016_00850</name>
</gene>
<dbReference type="PROSITE" id="PS50850">
    <property type="entry name" value="MFS"/>
    <property type="match status" value="1"/>
</dbReference>
<dbReference type="Pfam" id="PF07690">
    <property type="entry name" value="MFS_1"/>
    <property type="match status" value="1"/>
</dbReference>
<proteinExistence type="predicted"/>
<reference evidence="6 7" key="1">
    <citation type="submission" date="2022-03" db="EMBL/GenBank/DDBJ databases">
        <authorList>
            <person name="Jo J.-H."/>
            <person name="Im W.-T."/>
        </authorList>
    </citation>
    <scope>NUCLEOTIDE SEQUENCE [LARGE SCALE GENOMIC DNA]</scope>
    <source>
        <strain evidence="6 7">SM33</strain>
    </source>
</reference>
<keyword evidence="3 4" id="KW-0472">Membrane</keyword>
<accession>A0ABS9VI59</accession>
<keyword evidence="2 4" id="KW-1133">Transmembrane helix</keyword>
<keyword evidence="7" id="KW-1185">Reference proteome</keyword>
<protein>
    <submittedName>
        <fullName evidence="6">MFS transporter</fullName>
    </submittedName>
</protein>
<evidence type="ECO:0000256" key="3">
    <source>
        <dbReference type="ARBA" id="ARBA00023136"/>
    </source>
</evidence>
<comment type="caution">
    <text evidence="6">The sequence shown here is derived from an EMBL/GenBank/DDBJ whole genome shotgun (WGS) entry which is preliminary data.</text>
</comment>
<feature type="transmembrane region" description="Helical" evidence="4">
    <location>
        <begin position="279"/>
        <end position="297"/>
    </location>
</feature>
<evidence type="ECO:0000256" key="1">
    <source>
        <dbReference type="ARBA" id="ARBA00022692"/>
    </source>
</evidence>
<organism evidence="6 7">
    <name type="scientific">Sphingomonas telluris</name>
    <dbReference type="NCBI Taxonomy" id="2907998"/>
    <lineage>
        <taxon>Bacteria</taxon>
        <taxon>Pseudomonadati</taxon>
        <taxon>Pseudomonadota</taxon>
        <taxon>Alphaproteobacteria</taxon>
        <taxon>Sphingomonadales</taxon>
        <taxon>Sphingomonadaceae</taxon>
        <taxon>Sphingomonas</taxon>
    </lineage>
</organism>